<feature type="region of interest" description="Disordered" evidence="1">
    <location>
        <begin position="32"/>
        <end position="56"/>
    </location>
</feature>
<gene>
    <name evidence="3" type="ORF">C8E83_2143</name>
</gene>
<dbReference type="AlphaFoldDB" id="A0A495IGW8"/>
<name>A0A495IGW8_9MICO</name>
<keyword evidence="2" id="KW-0732">Signal</keyword>
<proteinExistence type="predicted"/>
<protein>
    <recommendedName>
        <fullName evidence="5">LTXXQ motif family protein</fullName>
    </recommendedName>
</protein>
<feature type="compositionally biased region" description="Low complexity" evidence="1">
    <location>
        <begin position="32"/>
        <end position="55"/>
    </location>
</feature>
<feature type="signal peptide" evidence="2">
    <location>
        <begin position="1"/>
        <end position="33"/>
    </location>
</feature>
<evidence type="ECO:0000256" key="2">
    <source>
        <dbReference type="SAM" id="SignalP"/>
    </source>
</evidence>
<dbReference type="OrthoDB" id="5108561at2"/>
<dbReference type="RefSeq" id="WP_147430147.1">
    <property type="nucleotide sequence ID" value="NZ_RBKS01000001.1"/>
</dbReference>
<evidence type="ECO:0000313" key="3">
    <source>
        <dbReference type="EMBL" id="RKR75009.1"/>
    </source>
</evidence>
<feature type="chain" id="PRO_5038525482" description="LTXXQ motif family protein" evidence="2">
    <location>
        <begin position="34"/>
        <end position="195"/>
    </location>
</feature>
<organism evidence="3 4">
    <name type="scientific">Frondihabitans australicus</name>
    <dbReference type="NCBI Taxonomy" id="386892"/>
    <lineage>
        <taxon>Bacteria</taxon>
        <taxon>Bacillati</taxon>
        <taxon>Actinomycetota</taxon>
        <taxon>Actinomycetes</taxon>
        <taxon>Micrococcales</taxon>
        <taxon>Microbacteriaceae</taxon>
        <taxon>Frondihabitans</taxon>
    </lineage>
</organism>
<evidence type="ECO:0000313" key="4">
    <source>
        <dbReference type="Proteomes" id="UP000280008"/>
    </source>
</evidence>
<evidence type="ECO:0000256" key="1">
    <source>
        <dbReference type="SAM" id="MobiDB-lite"/>
    </source>
</evidence>
<comment type="caution">
    <text evidence="3">The sequence shown here is derived from an EMBL/GenBank/DDBJ whole genome shotgun (WGS) entry which is preliminary data.</text>
</comment>
<reference evidence="3 4" key="1">
    <citation type="submission" date="2018-10" db="EMBL/GenBank/DDBJ databases">
        <title>Sequencing the genomes of 1000 actinobacteria strains.</title>
        <authorList>
            <person name="Klenk H.-P."/>
        </authorList>
    </citation>
    <scope>NUCLEOTIDE SEQUENCE [LARGE SCALE GENOMIC DNA]</scope>
    <source>
        <strain evidence="3 4">DSM 17894</strain>
    </source>
</reference>
<sequence length="195" mass="19546">MHTTRLTRLAVVAGTTCALVAGAGVFGAAAANAATPTPSPSASSSQAGSSTHSSTRLVMPFRALRPAGLRRLVGTLPSALKADLTALKGKKGADRRSAVAAIETKALDGGYGSEIKEIATKAEAAWKAAPASLKADLKSLKGDSRAEKIVELKKIDAKALAGGYGSAVEAYAKELQAMAAKQAASSAAPSLGAMV</sequence>
<dbReference type="Proteomes" id="UP000280008">
    <property type="component" value="Unassembled WGS sequence"/>
</dbReference>
<accession>A0A495IGW8</accession>
<keyword evidence="4" id="KW-1185">Reference proteome</keyword>
<dbReference type="EMBL" id="RBKS01000001">
    <property type="protein sequence ID" value="RKR75009.1"/>
    <property type="molecule type" value="Genomic_DNA"/>
</dbReference>
<evidence type="ECO:0008006" key="5">
    <source>
        <dbReference type="Google" id="ProtNLM"/>
    </source>
</evidence>